<sequence length="358" mass="39135">MELFSPATQLKLARARLGAPDRARFYRELALLLGNNVLLADALERIHGVATMFGKKPNAPKALMVKDMMHQVAEGRSLAQALGQWAPSMETSLIAAGEASGDIRSAFRDVLDLHESRSLLTKTFLVKVPYPILMYLAAGAMLVSMAKNQVPPMLSIAPIEEWTGAARLMIHVATAVNASWPYLLALAAGLAGFVVWSLPMLTGNVRYYLDKFGPWKAYRNFAGAMFLKSYATMVRNQIKQQDALLLLSSKATPYLRERIDGALMGISMGKNFGASLRRADYDFPDPEAIAYIELLSDLEGFDGALANFATDWLETAVSKISAVLNLFFFSSILFIAALGAVTVISSQQMTSVAQTLNR</sequence>
<comment type="subcellular location">
    <subcellularLocation>
        <location evidence="1">Cell membrane</location>
        <topology evidence="1">Multi-pass membrane protein</topology>
    </subcellularLocation>
</comment>
<comment type="caution">
    <text evidence="9">The sequence shown here is derived from an EMBL/GenBank/DDBJ whole genome shotgun (WGS) entry which is preliminary data.</text>
</comment>
<dbReference type="InterPro" id="IPR042094">
    <property type="entry name" value="T2SS_GspF_sf"/>
</dbReference>
<evidence type="ECO:0000256" key="5">
    <source>
        <dbReference type="ARBA" id="ARBA00022989"/>
    </source>
</evidence>
<name>A0AB73H237_9XANT</name>
<proteinExistence type="inferred from homology"/>
<dbReference type="InterPro" id="IPR003004">
    <property type="entry name" value="GspF/PilC"/>
</dbReference>
<feature type="transmembrane region" description="Helical" evidence="7">
    <location>
        <begin position="322"/>
        <end position="344"/>
    </location>
</feature>
<protein>
    <submittedName>
        <fullName evidence="9">Type II secretory pathway component PulF</fullName>
    </submittedName>
</protein>
<feature type="domain" description="Type II secretion system protein GspF" evidence="8">
    <location>
        <begin position="226"/>
        <end position="343"/>
    </location>
</feature>
<reference evidence="9" key="1">
    <citation type="submission" date="2020-08" db="EMBL/GenBank/DDBJ databases">
        <title>Studying the diversity of plant-associated saprophytic bacteria and their role in host health and plant-pathogen interactions.</title>
        <authorList>
            <person name="Potnis N."/>
        </authorList>
    </citation>
    <scope>NUCLEOTIDE SEQUENCE</scope>
    <source>
        <strain evidence="9">F21</strain>
    </source>
</reference>
<evidence type="ECO:0000259" key="8">
    <source>
        <dbReference type="Pfam" id="PF00482"/>
    </source>
</evidence>
<dbReference type="InterPro" id="IPR018076">
    <property type="entry name" value="T2SS_GspF_dom"/>
</dbReference>
<accession>A0AB73H237</accession>
<evidence type="ECO:0000256" key="2">
    <source>
        <dbReference type="ARBA" id="ARBA00005745"/>
    </source>
</evidence>
<evidence type="ECO:0000256" key="4">
    <source>
        <dbReference type="ARBA" id="ARBA00022692"/>
    </source>
</evidence>
<keyword evidence="5 7" id="KW-1133">Transmembrane helix</keyword>
<keyword evidence="6 7" id="KW-0472">Membrane</keyword>
<dbReference type="RefSeq" id="WP_184578864.1">
    <property type="nucleotide sequence ID" value="NZ_JACIIQ010000025.1"/>
</dbReference>
<feature type="domain" description="Type II secretion system protein GspF" evidence="8">
    <location>
        <begin position="25"/>
        <end position="144"/>
    </location>
</feature>
<gene>
    <name evidence="9" type="ORF">FHR65_004065</name>
</gene>
<dbReference type="Proteomes" id="UP000528595">
    <property type="component" value="Unassembled WGS sequence"/>
</dbReference>
<evidence type="ECO:0000256" key="7">
    <source>
        <dbReference type="SAM" id="Phobius"/>
    </source>
</evidence>
<feature type="transmembrane region" description="Helical" evidence="7">
    <location>
        <begin position="124"/>
        <end position="146"/>
    </location>
</feature>
<dbReference type="PANTHER" id="PTHR30012">
    <property type="entry name" value="GENERAL SECRETION PATHWAY PROTEIN"/>
    <property type="match status" value="1"/>
</dbReference>
<evidence type="ECO:0000256" key="3">
    <source>
        <dbReference type="ARBA" id="ARBA00022475"/>
    </source>
</evidence>
<evidence type="ECO:0000313" key="9">
    <source>
        <dbReference type="EMBL" id="MBB5672464.1"/>
    </source>
</evidence>
<dbReference type="EMBL" id="JACIIQ010000025">
    <property type="protein sequence ID" value="MBB5672464.1"/>
    <property type="molecule type" value="Genomic_DNA"/>
</dbReference>
<comment type="similarity">
    <text evidence="2">Belongs to the GSP F family.</text>
</comment>
<dbReference type="AlphaFoldDB" id="A0AB73H237"/>
<keyword evidence="4 7" id="KW-0812">Transmembrane</keyword>
<dbReference type="Gene3D" id="1.20.81.30">
    <property type="entry name" value="Type II secretion system (T2SS), domain F"/>
    <property type="match status" value="2"/>
</dbReference>
<feature type="transmembrane region" description="Helical" evidence="7">
    <location>
        <begin position="180"/>
        <end position="201"/>
    </location>
</feature>
<dbReference type="Pfam" id="PF00482">
    <property type="entry name" value="T2SSF"/>
    <property type="match status" value="2"/>
</dbReference>
<dbReference type="PANTHER" id="PTHR30012:SF0">
    <property type="entry name" value="TYPE II SECRETION SYSTEM PROTEIN F-RELATED"/>
    <property type="match status" value="1"/>
</dbReference>
<evidence type="ECO:0000256" key="1">
    <source>
        <dbReference type="ARBA" id="ARBA00004651"/>
    </source>
</evidence>
<evidence type="ECO:0000256" key="6">
    <source>
        <dbReference type="ARBA" id="ARBA00023136"/>
    </source>
</evidence>
<keyword evidence="3" id="KW-1003">Cell membrane</keyword>
<organism evidence="9">
    <name type="scientific">Xanthomonas arboricola</name>
    <dbReference type="NCBI Taxonomy" id="56448"/>
    <lineage>
        <taxon>Bacteria</taxon>
        <taxon>Pseudomonadati</taxon>
        <taxon>Pseudomonadota</taxon>
        <taxon>Gammaproteobacteria</taxon>
        <taxon>Lysobacterales</taxon>
        <taxon>Lysobacteraceae</taxon>
        <taxon>Xanthomonas</taxon>
    </lineage>
</organism>
<dbReference type="GO" id="GO:0005886">
    <property type="term" value="C:plasma membrane"/>
    <property type="evidence" value="ECO:0007669"/>
    <property type="project" value="UniProtKB-SubCell"/>
</dbReference>